<dbReference type="Proteomes" id="UP000053271">
    <property type="component" value="Unassembled WGS sequence"/>
</dbReference>
<gene>
    <name evidence="1" type="ORF">AQJ30_15415</name>
</gene>
<dbReference type="EMBL" id="LMWS01000018">
    <property type="protein sequence ID" value="KUN37671.1"/>
    <property type="molecule type" value="Genomic_DNA"/>
</dbReference>
<evidence type="ECO:0008006" key="3">
    <source>
        <dbReference type="Google" id="ProtNLM"/>
    </source>
</evidence>
<accession>A0A101QXQ8</accession>
<reference evidence="1 2" key="1">
    <citation type="submission" date="2015-10" db="EMBL/GenBank/DDBJ databases">
        <title>Draft genome sequence of Streptomyces longwoodensis DSM 41677, type strain for the species Streptomyces longwoodensis.</title>
        <authorList>
            <person name="Ruckert C."/>
            <person name="Winkler A."/>
            <person name="Kalinowski J."/>
            <person name="Kampfer P."/>
            <person name="Glaeser S."/>
        </authorList>
    </citation>
    <scope>NUCLEOTIDE SEQUENCE [LARGE SCALE GENOMIC DNA]</scope>
    <source>
        <strain evidence="1 2">DSM 41677</strain>
    </source>
</reference>
<dbReference type="AlphaFoldDB" id="A0A101QXQ8"/>
<comment type="caution">
    <text evidence="1">The sequence shown here is derived from an EMBL/GenBank/DDBJ whole genome shotgun (WGS) entry which is preliminary data.</text>
</comment>
<dbReference type="RefSeq" id="WP_067233745.1">
    <property type="nucleotide sequence ID" value="NZ_KQ948553.1"/>
</dbReference>
<name>A0A101QXQ8_9ACTN</name>
<evidence type="ECO:0000313" key="1">
    <source>
        <dbReference type="EMBL" id="KUN37671.1"/>
    </source>
</evidence>
<dbReference type="STRING" id="68231.AQJ30_15415"/>
<keyword evidence="2" id="KW-1185">Reference proteome</keyword>
<dbReference type="GeneID" id="91425989"/>
<proteinExistence type="predicted"/>
<protein>
    <recommendedName>
        <fullName evidence="3">HK97 gp10 family phage protein</fullName>
    </recommendedName>
</protein>
<sequence length="126" mass="14319">MSVDVRIETGRIARFLRLRGGRVERKLRERTERVARIAAAEAPGSMGRYVDWHIETGPRGLEGVITCDHPAVLYVVQGTRPHLIRPRRRGGVLRFEVGGDVVYTRLVRHPGTRPNNFLARALRMGR</sequence>
<evidence type="ECO:0000313" key="2">
    <source>
        <dbReference type="Proteomes" id="UP000053271"/>
    </source>
</evidence>
<organism evidence="1 2">
    <name type="scientific">Streptomyces longwoodensis</name>
    <dbReference type="NCBI Taxonomy" id="68231"/>
    <lineage>
        <taxon>Bacteria</taxon>
        <taxon>Bacillati</taxon>
        <taxon>Actinomycetota</taxon>
        <taxon>Actinomycetes</taxon>
        <taxon>Kitasatosporales</taxon>
        <taxon>Streptomycetaceae</taxon>
        <taxon>Streptomyces</taxon>
    </lineage>
</organism>